<dbReference type="EMBL" id="KZ308591">
    <property type="protein sequence ID" value="KAG8232079.1"/>
    <property type="molecule type" value="Genomic_DNA"/>
</dbReference>
<reference evidence="2" key="1">
    <citation type="submission" date="2013-04" db="EMBL/GenBank/DDBJ databases">
        <authorList>
            <person name="Qu J."/>
            <person name="Murali S.C."/>
            <person name="Bandaranaike D."/>
            <person name="Bellair M."/>
            <person name="Blankenburg K."/>
            <person name="Chao H."/>
            <person name="Dinh H."/>
            <person name="Doddapaneni H."/>
            <person name="Downs B."/>
            <person name="Dugan-Rocha S."/>
            <person name="Elkadiri S."/>
            <person name="Gnanaolivu R.D."/>
            <person name="Hernandez B."/>
            <person name="Javaid M."/>
            <person name="Jayaseelan J.C."/>
            <person name="Lee S."/>
            <person name="Li M."/>
            <person name="Ming W."/>
            <person name="Munidasa M."/>
            <person name="Muniz J."/>
            <person name="Nguyen L."/>
            <person name="Ongeri F."/>
            <person name="Osuji N."/>
            <person name="Pu L.-L."/>
            <person name="Puazo M."/>
            <person name="Qu C."/>
            <person name="Quiroz J."/>
            <person name="Raj R."/>
            <person name="Weissenberger G."/>
            <person name="Xin Y."/>
            <person name="Zou X."/>
            <person name="Han Y."/>
            <person name="Richards S."/>
            <person name="Worley K."/>
            <person name="Muzny D."/>
            <person name="Gibbs R."/>
        </authorList>
    </citation>
    <scope>NUCLEOTIDE SEQUENCE</scope>
    <source>
        <strain evidence="2">Sampled in the wild</strain>
    </source>
</reference>
<dbReference type="InterPro" id="IPR041387">
    <property type="entry name" value="FHOD1_GBD_N"/>
</dbReference>
<dbReference type="Gene3D" id="1.25.10.10">
    <property type="entry name" value="Leucine-rich Repeat Variant"/>
    <property type="match status" value="1"/>
</dbReference>
<name>A0A8K0KDB2_LADFU</name>
<gene>
    <name evidence="2" type="ORF">J437_LFUL011626</name>
</gene>
<organism evidence="2 3">
    <name type="scientific">Ladona fulva</name>
    <name type="common">Scarce chaser dragonfly</name>
    <name type="synonym">Libellula fulva</name>
    <dbReference type="NCBI Taxonomy" id="123851"/>
    <lineage>
        <taxon>Eukaryota</taxon>
        <taxon>Metazoa</taxon>
        <taxon>Ecdysozoa</taxon>
        <taxon>Arthropoda</taxon>
        <taxon>Hexapoda</taxon>
        <taxon>Insecta</taxon>
        <taxon>Pterygota</taxon>
        <taxon>Palaeoptera</taxon>
        <taxon>Odonata</taxon>
        <taxon>Epiprocta</taxon>
        <taxon>Anisoptera</taxon>
        <taxon>Libelluloidea</taxon>
        <taxon>Libellulidae</taxon>
        <taxon>Ladona</taxon>
    </lineage>
</organism>
<accession>A0A8K0KDB2</accession>
<proteinExistence type="predicted"/>
<protein>
    <recommendedName>
        <fullName evidence="1">FHOD1 N-terminal GTPase-binding domain-containing protein</fullName>
    </recommendedName>
</protein>
<feature type="domain" description="FHOD1 N-terminal GTPase-binding" evidence="1">
    <location>
        <begin position="13"/>
        <end position="68"/>
    </location>
</feature>
<reference evidence="2" key="2">
    <citation type="submission" date="2017-10" db="EMBL/GenBank/DDBJ databases">
        <title>Ladona fulva Genome sequencing and assembly.</title>
        <authorList>
            <person name="Murali S."/>
            <person name="Richards S."/>
            <person name="Bandaranaike D."/>
            <person name="Bellair M."/>
            <person name="Blankenburg K."/>
            <person name="Chao H."/>
            <person name="Dinh H."/>
            <person name="Doddapaneni H."/>
            <person name="Dugan-Rocha S."/>
            <person name="Elkadiri S."/>
            <person name="Gnanaolivu R."/>
            <person name="Hernandez B."/>
            <person name="Skinner E."/>
            <person name="Javaid M."/>
            <person name="Lee S."/>
            <person name="Li M."/>
            <person name="Ming W."/>
            <person name="Munidasa M."/>
            <person name="Muniz J."/>
            <person name="Nguyen L."/>
            <person name="Hughes D."/>
            <person name="Osuji N."/>
            <person name="Pu L.-L."/>
            <person name="Puazo M."/>
            <person name="Qu C."/>
            <person name="Quiroz J."/>
            <person name="Raj R."/>
            <person name="Weissenberger G."/>
            <person name="Xin Y."/>
            <person name="Zou X."/>
            <person name="Han Y."/>
            <person name="Worley K."/>
            <person name="Muzny D."/>
            <person name="Gibbs R."/>
        </authorList>
    </citation>
    <scope>NUCLEOTIDE SEQUENCE</scope>
    <source>
        <strain evidence="2">Sampled in the wild</strain>
    </source>
</reference>
<comment type="caution">
    <text evidence="2">The sequence shown here is derived from an EMBL/GenBank/DDBJ whole genome shotgun (WGS) entry which is preliminary data.</text>
</comment>
<evidence type="ECO:0000313" key="3">
    <source>
        <dbReference type="Proteomes" id="UP000792457"/>
    </source>
</evidence>
<evidence type="ECO:0000259" key="1">
    <source>
        <dbReference type="Pfam" id="PF18382"/>
    </source>
</evidence>
<dbReference type="Proteomes" id="UP000792457">
    <property type="component" value="Unassembled WGS sequence"/>
</dbReference>
<dbReference type="AlphaFoldDB" id="A0A8K0KDB2"/>
<evidence type="ECO:0000313" key="2">
    <source>
        <dbReference type="EMBL" id="KAG8232079.1"/>
    </source>
</evidence>
<dbReference type="Pfam" id="PF18382">
    <property type="entry name" value="Formin_GBD_N"/>
    <property type="match status" value="1"/>
</dbReference>
<dbReference type="OrthoDB" id="9806920at2759"/>
<dbReference type="InterPro" id="IPR011989">
    <property type="entry name" value="ARM-like"/>
</dbReference>
<sequence>MEEEAAGDEGVICRVQFLNDIDPFAYSTHFPEPPRPPIHVFRRGVPLSEQVAAVHALLKAPHRVSRGIFIYQEVKQRELPTHVTHLRVHVV</sequence>
<keyword evidence="3" id="KW-1185">Reference proteome</keyword>